<dbReference type="EMBL" id="CP042912">
    <property type="protein sequence ID" value="QEG20652.1"/>
    <property type="molecule type" value="Genomic_DNA"/>
</dbReference>
<keyword evidence="2" id="KW-1185">Reference proteome</keyword>
<evidence type="ECO:0000313" key="2">
    <source>
        <dbReference type="Proteomes" id="UP000322214"/>
    </source>
</evidence>
<gene>
    <name evidence="1" type="ORF">MFFC18_05020</name>
</gene>
<dbReference type="STRING" id="980251.GCA_001642875_02313"/>
<organism evidence="1 2">
    <name type="scientific">Mariniblastus fucicola</name>
    <dbReference type="NCBI Taxonomy" id="980251"/>
    <lineage>
        <taxon>Bacteria</taxon>
        <taxon>Pseudomonadati</taxon>
        <taxon>Planctomycetota</taxon>
        <taxon>Planctomycetia</taxon>
        <taxon>Pirellulales</taxon>
        <taxon>Pirellulaceae</taxon>
        <taxon>Mariniblastus</taxon>
    </lineage>
</organism>
<proteinExistence type="predicted"/>
<dbReference type="Proteomes" id="UP000322214">
    <property type="component" value="Chromosome"/>
</dbReference>
<name>A0A5B9P6L9_9BACT</name>
<sequence length="52" mass="5868">MILGPGIQWRDLNRMEGVTILAPIAELHTAFMHRNYILQAKADSSLVFVNSQ</sequence>
<protein>
    <submittedName>
        <fullName evidence="1">Uncharacterized protein</fullName>
    </submittedName>
</protein>
<reference evidence="1 2" key="1">
    <citation type="submission" date="2019-08" db="EMBL/GenBank/DDBJ databases">
        <title>Deep-cultivation of Planctomycetes and their phenomic and genomic characterization uncovers novel biology.</title>
        <authorList>
            <person name="Wiegand S."/>
            <person name="Jogler M."/>
            <person name="Boedeker C."/>
            <person name="Pinto D."/>
            <person name="Vollmers J."/>
            <person name="Rivas-Marin E."/>
            <person name="Kohn T."/>
            <person name="Peeters S.H."/>
            <person name="Heuer A."/>
            <person name="Rast P."/>
            <person name="Oberbeckmann S."/>
            <person name="Bunk B."/>
            <person name="Jeske O."/>
            <person name="Meyerdierks A."/>
            <person name="Storesund J.E."/>
            <person name="Kallscheuer N."/>
            <person name="Luecker S."/>
            <person name="Lage O.M."/>
            <person name="Pohl T."/>
            <person name="Merkel B.J."/>
            <person name="Hornburger P."/>
            <person name="Mueller R.-W."/>
            <person name="Bruemmer F."/>
            <person name="Labrenz M."/>
            <person name="Spormann A.M."/>
            <person name="Op den Camp H."/>
            <person name="Overmann J."/>
            <person name="Amann R."/>
            <person name="Jetten M.S.M."/>
            <person name="Mascher T."/>
            <person name="Medema M.H."/>
            <person name="Devos D.P."/>
            <person name="Kaster A.-K."/>
            <person name="Ovreas L."/>
            <person name="Rohde M."/>
            <person name="Galperin M.Y."/>
            <person name="Jogler C."/>
        </authorList>
    </citation>
    <scope>NUCLEOTIDE SEQUENCE [LARGE SCALE GENOMIC DNA]</scope>
    <source>
        <strain evidence="1 2">FC18</strain>
    </source>
</reference>
<dbReference type="AlphaFoldDB" id="A0A5B9P6L9"/>
<evidence type="ECO:0000313" key="1">
    <source>
        <dbReference type="EMBL" id="QEG20652.1"/>
    </source>
</evidence>
<dbReference type="KEGG" id="mff:MFFC18_05020"/>
<accession>A0A5B9P6L9</accession>